<proteinExistence type="predicted"/>
<dbReference type="Pfam" id="PF02361">
    <property type="entry name" value="CbiQ"/>
    <property type="match status" value="1"/>
</dbReference>
<evidence type="ECO:0000313" key="8">
    <source>
        <dbReference type="Proteomes" id="UP000677016"/>
    </source>
</evidence>
<comment type="caution">
    <text evidence="7">The sequence shown here is derived from an EMBL/GenBank/DDBJ whole genome shotgun (WGS) entry which is preliminary data.</text>
</comment>
<feature type="transmembrane region" description="Helical" evidence="6">
    <location>
        <begin position="231"/>
        <end position="252"/>
    </location>
</feature>
<accession>A0A941HYD0</accession>
<keyword evidence="3 6" id="KW-1133">Transmembrane helix</keyword>
<keyword evidence="8" id="KW-1185">Reference proteome</keyword>
<evidence type="ECO:0000256" key="6">
    <source>
        <dbReference type="SAM" id="Phobius"/>
    </source>
</evidence>
<feature type="transmembrane region" description="Helical" evidence="6">
    <location>
        <begin position="258"/>
        <end position="278"/>
    </location>
</feature>
<reference evidence="7" key="1">
    <citation type="submission" date="2021-04" db="EMBL/GenBank/DDBJ databases">
        <title>Phycicoccus avicenniae sp. nov., a novel endophytic actinomycetes isolated from branch of Avicennia mariana.</title>
        <authorList>
            <person name="Tuo L."/>
        </authorList>
    </citation>
    <scope>NUCLEOTIDE SEQUENCE</scope>
    <source>
        <strain evidence="7">BSK3Z-2</strain>
    </source>
</reference>
<evidence type="ECO:0000256" key="3">
    <source>
        <dbReference type="ARBA" id="ARBA00022989"/>
    </source>
</evidence>
<sequence>MSRALPRSVHPAAWWAWALGLAVAVSTTTNPLVLLLALAVAALVVAARRGSSPWARAFRLYLWLGLAIVVLRVVLHVVVGLKVGTVRVLPLPEATLPSWAAGIQLGGDVYLEGLLGAATLGLRLAVIIACIGAANALANPKRLLRTLPGALHEVGAAVVVSVSVAPQLAESVVRVRRARRLRGDDRRGIRAVPAVALPVLEDTLERSLVLAAAMDSRGYGRSGTAPATTRLVSGLLTLGGLLACAVGLYGILDATTPALMGTPALVAGLALCGGGLWLGGRHVTRTTYRPDPWRGPEWLTLACGAAAAAAGTVVLRTDPDALSMPLSPLAVPDLPLLAVAGLLVAALPAFLTPEPPAAPSRRPARGAGTARAAREARPSAPAPTPRKETAGV</sequence>
<dbReference type="InterPro" id="IPR003339">
    <property type="entry name" value="ABC/ECF_trnsptr_transmembrane"/>
</dbReference>
<name>A0A941HYD0_9MICO</name>
<comment type="subcellular location">
    <subcellularLocation>
        <location evidence="1">Membrane</location>
        <topology evidence="1">Multi-pass membrane protein</topology>
    </subcellularLocation>
</comment>
<evidence type="ECO:0000256" key="1">
    <source>
        <dbReference type="ARBA" id="ARBA00004141"/>
    </source>
</evidence>
<keyword evidence="4 6" id="KW-0472">Membrane</keyword>
<protein>
    <submittedName>
        <fullName evidence="7">Energy-coupling factor transporter transmembrane protein EcfT</fullName>
    </submittedName>
</protein>
<dbReference type="AlphaFoldDB" id="A0A941HYD0"/>
<evidence type="ECO:0000256" key="5">
    <source>
        <dbReference type="SAM" id="MobiDB-lite"/>
    </source>
</evidence>
<dbReference type="PANTHER" id="PTHR33514:SF15">
    <property type="entry name" value="COBALT TRANSPORT PROTEIN"/>
    <property type="match status" value="1"/>
</dbReference>
<feature type="compositionally biased region" description="Low complexity" evidence="5">
    <location>
        <begin position="359"/>
        <end position="371"/>
    </location>
</feature>
<dbReference type="EMBL" id="JAGSNF010000006">
    <property type="protein sequence ID" value="MBR7742823.1"/>
    <property type="molecule type" value="Genomic_DNA"/>
</dbReference>
<organism evidence="7 8">
    <name type="scientific">Phycicoccus avicenniae</name>
    <dbReference type="NCBI Taxonomy" id="2828860"/>
    <lineage>
        <taxon>Bacteria</taxon>
        <taxon>Bacillati</taxon>
        <taxon>Actinomycetota</taxon>
        <taxon>Actinomycetes</taxon>
        <taxon>Micrococcales</taxon>
        <taxon>Intrasporangiaceae</taxon>
        <taxon>Phycicoccus</taxon>
    </lineage>
</organism>
<keyword evidence="2 6" id="KW-0812">Transmembrane</keyword>
<feature type="transmembrane region" description="Helical" evidence="6">
    <location>
        <begin position="335"/>
        <end position="352"/>
    </location>
</feature>
<dbReference type="PANTHER" id="PTHR33514">
    <property type="entry name" value="PROTEIN ABCI12, CHLOROPLASTIC"/>
    <property type="match status" value="1"/>
</dbReference>
<gene>
    <name evidence="7" type="ORF">KC207_05895</name>
</gene>
<dbReference type="RefSeq" id="WP_211601988.1">
    <property type="nucleotide sequence ID" value="NZ_JAGSNF010000006.1"/>
</dbReference>
<evidence type="ECO:0000256" key="2">
    <source>
        <dbReference type="ARBA" id="ARBA00022692"/>
    </source>
</evidence>
<dbReference type="Proteomes" id="UP000677016">
    <property type="component" value="Unassembled WGS sequence"/>
</dbReference>
<feature type="transmembrane region" description="Helical" evidence="6">
    <location>
        <begin position="114"/>
        <end position="138"/>
    </location>
</feature>
<feature type="transmembrane region" description="Helical" evidence="6">
    <location>
        <begin position="60"/>
        <end position="81"/>
    </location>
</feature>
<feature type="region of interest" description="Disordered" evidence="5">
    <location>
        <begin position="353"/>
        <end position="392"/>
    </location>
</feature>
<evidence type="ECO:0000313" key="7">
    <source>
        <dbReference type="EMBL" id="MBR7742823.1"/>
    </source>
</evidence>
<evidence type="ECO:0000256" key="4">
    <source>
        <dbReference type="ARBA" id="ARBA00023136"/>
    </source>
</evidence>
<feature type="transmembrane region" description="Helical" evidence="6">
    <location>
        <begin position="298"/>
        <end position="315"/>
    </location>
</feature>
<feature type="transmembrane region" description="Helical" evidence="6">
    <location>
        <begin position="15"/>
        <end position="48"/>
    </location>
</feature>
<dbReference type="GO" id="GO:0005886">
    <property type="term" value="C:plasma membrane"/>
    <property type="evidence" value="ECO:0007669"/>
    <property type="project" value="TreeGrafter"/>
</dbReference>